<dbReference type="PANTHER" id="PTHR47506:SF6">
    <property type="entry name" value="HTH-TYPE TRANSCRIPTIONAL REPRESSOR NEMR"/>
    <property type="match status" value="1"/>
</dbReference>
<evidence type="ECO:0000256" key="3">
    <source>
        <dbReference type="ARBA" id="ARBA00023163"/>
    </source>
</evidence>
<dbReference type="InterPro" id="IPR009057">
    <property type="entry name" value="Homeodomain-like_sf"/>
</dbReference>
<evidence type="ECO:0000313" key="7">
    <source>
        <dbReference type="EMBL" id="HJC84223.1"/>
    </source>
</evidence>
<dbReference type="Proteomes" id="UP000823858">
    <property type="component" value="Unassembled WGS sequence"/>
</dbReference>
<keyword evidence="2 4" id="KW-0238">DNA-binding</keyword>
<comment type="caution">
    <text evidence="7">The sequence shown here is derived from an EMBL/GenBank/DDBJ whole genome shotgun (WGS) entry which is preliminary data.</text>
</comment>
<feature type="region of interest" description="Disordered" evidence="5">
    <location>
        <begin position="1"/>
        <end position="23"/>
    </location>
</feature>
<organism evidence="7 8">
    <name type="scientific">Candidatus Corynebacterium faecigallinarum</name>
    <dbReference type="NCBI Taxonomy" id="2838528"/>
    <lineage>
        <taxon>Bacteria</taxon>
        <taxon>Bacillati</taxon>
        <taxon>Actinomycetota</taxon>
        <taxon>Actinomycetes</taxon>
        <taxon>Mycobacteriales</taxon>
        <taxon>Corynebacteriaceae</taxon>
        <taxon>Corynebacterium</taxon>
    </lineage>
</organism>
<keyword evidence="1" id="KW-0805">Transcription regulation</keyword>
<name>A0A9D2TP13_9CORY</name>
<keyword evidence="3" id="KW-0804">Transcription</keyword>
<dbReference type="GO" id="GO:0003677">
    <property type="term" value="F:DNA binding"/>
    <property type="evidence" value="ECO:0007669"/>
    <property type="project" value="UniProtKB-UniRule"/>
</dbReference>
<evidence type="ECO:0000256" key="4">
    <source>
        <dbReference type="PROSITE-ProRule" id="PRU00335"/>
    </source>
</evidence>
<protein>
    <submittedName>
        <fullName evidence="7">TetR/AcrR family transcriptional regulator</fullName>
    </submittedName>
</protein>
<dbReference type="SUPFAM" id="SSF48498">
    <property type="entry name" value="Tetracyclin repressor-like, C-terminal domain"/>
    <property type="match status" value="1"/>
</dbReference>
<dbReference type="AlphaFoldDB" id="A0A9D2TP13"/>
<feature type="domain" description="HTH tetR-type" evidence="6">
    <location>
        <begin position="24"/>
        <end position="84"/>
    </location>
</feature>
<gene>
    <name evidence="7" type="ORF">H9751_01475</name>
</gene>
<dbReference type="SUPFAM" id="SSF46689">
    <property type="entry name" value="Homeodomain-like"/>
    <property type="match status" value="1"/>
</dbReference>
<reference evidence="7" key="1">
    <citation type="journal article" date="2021" name="PeerJ">
        <title>Extensive microbial diversity within the chicken gut microbiome revealed by metagenomics and culture.</title>
        <authorList>
            <person name="Gilroy R."/>
            <person name="Ravi A."/>
            <person name="Getino M."/>
            <person name="Pursley I."/>
            <person name="Horton D.L."/>
            <person name="Alikhan N.F."/>
            <person name="Baker D."/>
            <person name="Gharbi K."/>
            <person name="Hall N."/>
            <person name="Watson M."/>
            <person name="Adriaenssens E.M."/>
            <person name="Foster-Nyarko E."/>
            <person name="Jarju S."/>
            <person name="Secka A."/>
            <person name="Antonio M."/>
            <person name="Oren A."/>
            <person name="Chaudhuri R.R."/>
            <person name="La Ragione R."/>
            <person name="Hildebrand F."/>
            <person name="Pallen M.J."/>
        </authorList>
    </citation>
    <scope>NUCLEOTIDE SEQUENCE</scope>
    <source>
        <strain evidence="7">ChiHjej13B12-4958</strain>
    </source>
</reference>
<dbReference type="Pfam" id="PF16925">
    <property type="entry name" value="TetR_C_13"/>
    <property type="match status" value="1"/>
</dbReference>
<evidence type="ECO:0000256" key="1">
    <source>
        <dbReference type="ARBA" id="ARBA00023015"/>
    </source>
</evidence>
<evidence type="ECO:0000259" key="6">
    <source>
        <dbReference type="PROSITE" id="PS50977"/>
    </source>
</evidence>
<evidence type="ECO:0000256" key="2">
    <source>
        <dbReference type="ARBA" id="ARBA00023125"/>
    </source>
</evidence>
<reference evidence="7" key="2">
    <citation type="submission" date="2021-04" db="EMBL/GenBank/DDBJ databases">
        <authorList>
            <person name="Gilroy R."/>
        </authorList>
    </citation>
    <scope>NUCLEOTIDE SEQUENCE</scope>
    <source>
        <strain evidence="7">ChiHjej13B12-4958</strain>
    </source>
</reference>
<proteinExistence type="predicted"/>
<evidence type="ECO:0000256" key="5">
    <source>
        <dbReference type="SAM" id="MobiDB-lite"/>
    </source>
</evidence>
<evidence type="ECO:0000313" key="8">
    <source>
        <dbReference type="Proteomes" id="UP000823858"/>
    </source>
</evidence>
<dbReference type="InterPro" id="IPR011075">
    <property type="entry name" value="TetR_C"/>
</dbReference>
<dbReference type="InterPro" id="IPR001647">
    <property type="entry name" value="HTH_TetR"/>
</dbReference>
<feature type="DNA-binding region" description="H-T-H motif" evidence="4">
    <location>
        <begin position="47"/>
        <end position="66"/>
    </location>
</feature>
<dbReference type="PANTHER" id="PTHR47506">
    <property type="entry name" value="TRANSCRIPTIONAL REGULATORY PROTEIN"/>
    <property type="match status" value="1"/>
</dbReference>
<dbReference type="EMBL" id="DWVP01000003">
    <property type="protein sequence ID" value="HJC84223.1"/>
    <property type="molecule type" value="Genomic_DNA"/>
</dbReference>
<dbReference type="Pfam" id="PF00440">
    <property type="entry name" value="TetR_N"/>
    <property type="match status" value="1"/>
</dbReference>
<dbReference type="InterPro" id="IPR036271">
    <property type="entry name" value="Tet_transcr_reg_TetR-rel_C_sf"/>
</dbReference>
<accession>A0A9D2TP13</accession>
<sequence length="216" mass="24080">MTETTTSSRPRKRGRPRKTEAARQDTRELLCRAGVVALTEKGYCATGIDEILSTVGVPKGSFYNYFGSKEAFGADVIAEYDRYFTRKIDRHLSDATVPAVERITAFCVDAEEGMQRHSFRRGCVIGNLGQEMNALPEAYRAQIIGVLDGWRERVAACLTTGKANGEIPAWVDCRQSAEAFWIGWEGAVLHAKLHRSAEPLRTFRRFYVTGLGISPK</sequence>
<dbReference type="PROSITE" id="PS50977">
    <property type="entry name" value="HTH_TETR_2"/>
    <property type="match status" value="1"/>
</dbReference>
<dbReference type="Gene3D" id="1.10.357.10">
    <property type="entry name" value="Tetracycline Repressor, domain 2"/>
    <property type="match status" value="1"/>
</dbReference>